<comment type="caution">
    <text evidence="1">The sequence shown here is derived from an EMBL/GenBank/DDBJ whole genome shotgun (WGS) entry which is preliminary data.</text>
</comment>
<sequence>MTASQLTREDLELISAPSTYTVTPVDDGFDLSDARGDIRYKVRPGWRVSRSERSGPFIDVFSASGGAAVQRYLLLRFAADVRLGHDLPWLHPEQREIAPGFTIESTDEGQLLHGPDGVAECFRPGNPGLYEATTFSWLARADVADLLRSLLDAAGEPLLAAWVQRPIPRIAVKRLAWNGTAEVPAVIVYTQPDYTTHRVTVTIGRDSWTSDGPDAFAALDGVREQLEPLGISLLVEGARVGSYPSGMQRDQGSGLVVYRMEPGAKPTQRDVRDTFGAVGRDEVGSIAEQVRFFRDWLA</sequence>
<organism evidence="1 2">
    <name type="scientific">Glaciihabitans arcticus</name>
    <dbReference type="NCBI Taxonomy" id="2668039"/>
    <lineage>
        <taxon>Bacteria</taxon>
        <taxon>Bacillati</taxon>
        <taxon>Actinomycetota</taxon>
        <taxon>Actinomycetes</taxon>
        <taxon>Micrococcales</taxon>
        <taxon>Microbacteriaceae</taxon>
        <taxon>Glaciihabitans</taxon>
    </lineage>
</organism>
<keyword evidence="2" id="KW-1185">Reference proteome</keyword>
<dbReference type="AlphaFoldDB" id="A0A4Q9GRA4"/>
<proteinExistence type="predicted"/>
<evidence type="ECO:0000313" key="1">
    <source>
        <dbReference type="EMBL" id="TBN56584.1"/>
    </source>
</evidence>
<dbReference type="RefSeq" id="WP_130980694.1">
    <property type="nucleotide sequence ID" value="NZ_SISG01000001.1"/>
</dbReference>
<name>A0A4Q9GRA4_9MICO</name>
<reference evidence="2" key="1">
    <citation type="submission" date="2019-02" db="EMBL/GenBank/DDBJ databases">
        <title>Glaciihabitans arcticus sp. nov., a psychrotolerant bacterium isolated from polar soil.</title>
        <authorList>
            <person name="Dahal R.H."/>
        </authorList>
    </citation>
    <scope>NUCLEOTIDE SEQUENCE [LARGE SCALE GENOMIC DNA]</scope>
    <source>
        <strain evidence="2">RP-3-7</strain>
    </source>
</reference>
<dbReference type="Pfam" id="PF15598">
    <property type="entry name" value="Imm61"/>
    <property type="match status" value="1"/>
</dbReference>
<protein>
    <submittedName>
        <fullName evidence="1">Uncharacterized protein</fullName>
    </submittedName>
</protein>
<dbReference type="EMBL" id="SISG01000001">
    <property type="protein sequence ID" value="TBN56584.1"/>
    <property type="molecule type" value="Genomic_DNA"/>
</dbReference>
<accession>A0A4Q9GRA4</accession>
<dbReference type="InterPro" id="IPR028953">
    <property type="entry name" value="Imm_IFT-like"/>
</dbReference>
<evidence type="ECO:0000313" key="2">
    <source>
        <dbReference type="Proteomes" id="UP000294194"/>
    </source>
</evidence>
<gene>
    <name evidence="1" type="ORF">EYE40_03760</name>
</gene>
<dbReference type="Proteomes" id="UP000294194">
    <property type="component" value="Unassembled WGS sequence"/>
</dbReference>